<dbReference type="InterPro" id="IPR011990">
    <property type="entry name" value="TPR-like_helical_dom_sf"/>
</dbReference>
<dbReference type="Gene3D" id="1.10.10.10">
    <property type="entry name" value="Winged helix-like DNA-binding domain superfamily/Winged helix DNA-binding domain"/>
    <property type="match status" value="1"/>
</dbReference>
<accession>A0A096AM48</accession>
<name>A0A096AM48_9FIRM</name>
<evidence type="ECO:0000259" key="1">
    <source>
        <dbReference type="SMART" id="SM01043"/>
    </source>
</evidence>
<proteinExistence type="predicted"/>
<organism evidence="2 3">
    <name type="scientific">Veillonella montpellierensis DNF00314</name>
    <dbReference type="NCBI Taxonomy" id="1401067"/>
    <lineage>
        <taxon>Bacteria</taxon>
        <taxon>Bacillati</taxon>
        <taxon>Bacillota</taxon>
        <taxon>Negativicutes</taxon>
        <taxon>Veillonellales</taxon>
        <taxon>Veillonellaceae</taxon>
        <taxon>Veillonella</taxon>
    </lineage>
</organism>
<protein>
    <recommendedName>
        <fullName evidence="1">Bacterial transcriptional activator domain-containing protein</fullName>
    </recommendedName>
</protein>
<dbReference type="SMART" id="SM00028">
    <property type="entry name" value="TPR"/>
    <property type="match status" value="3"/>
</dbReference>
<dbReference type="SUPFAM" id="SSF48452">
    <property type="entry name" value="TPR-like"/>
    <property type="match status" value="1"/>
</dbReference>
<dbReference type="AlphaFoldDB" id="A0A096AM48"/>
<dbReference type="InterPro" id="IPR051677">
    <property type="entry name" value="AfsR-DnrI-RedD_regulator"/>
</dbReference>
<keyword evidence="3" id="KW-1185">Reference proteome</keyword>
<dbReference type="InterPro" id="IPR005158">
    <property type="entry name" value="BTAD"/>
</dbReference>
<dbReference type="Pfam" id="PF03704">
    <property type="entry name" value="BTAD"/>
    <property type="match status" value="1"/>
</dbReference>
<dbReference type="EMBL" id="JRNT01000006">
    <property type="protein sequence ID" value="KGF47840.1"/>
    <property type="molecule type" value="Genomic_DNA"/>
</dbReference>
<evidence type="ECO:0000313" key="3">
    <source>
        <dbReference type="Proteomes" id="UP000029628"/>
    </source>
</evidence>
<dbReference type="eggNOG" id="COG3629">
    <property type="taxonomic scope" value="Bacteria"/>
</dbReference>
<comment type="caution">
    <text evidence="2">The sequence shown here is derived from an EMBL/GenBank/DDBJ whole genome shotgun (WGS) entry which is preliminary data.</text>
</comment>
<gene>
    <name evidence="2" type="ORF">HMPREF0872_01745</name>
</gene>
<dbReference type="SMART" id="SM01043">
    <property type="entry name" value="BTAD"/>
    <property type="match status" value="1"/>
</dbReference>
<dbReference type="Gene3D" id="1.25.40.10">
    <property type="entry name" value="Tetratricopeptide repeat domain"/>
    <property type="match status" value="2"/>
</dbReference>
<dbReference type="InterPro" id="IPR036388">
    <property type="entry name" value="WH-like_DNA-bd_sf"/>
</dbReference>
<feature type="domain" description="Bacterial transcriptional activator" evidence="1">
    <location>
        <begin position="98"/>
        <end position="230"/>
    </location>
</feature>
<sequence length="535" mass="62357">MAEVLEVNLLGTPRIIKDGKEIFFSYNKVNALVYYIIIKKSVMRDELGGLLWPDKTEVIARKNLRNALYEAKKLLGENVFISPVKSVIQLNEEANIFIDVDRFLLAPIDNIKLYKGEFLQGFFTKGSVSYEEWYLSERRRIKQIYLKALVEKINIAKETEDFIELESYARMVLSEDPYNEDLYAMLIRTYIDLGKPTQAIAVYELLKEIFEKDDLCAISDDIENLVAPLRKAQQSTALPTKDAINEVAALEAVQLEKELSYTEDDELLYRKLIATWEKAGNIWRSARYKIKLINYEFERPYAPFPFAQIIDLLLFTNKKYIFSSESHTLLHQLDALYEAHQSEDIDDWSLIEDNTVRDFFSSYYMTKARYCILVGDVPVAKQLLLKIIAMPEDIHKPDYLLAVYRQLIFLKLFTDTSVDIENIFEAAMNLAMESNYHKELGILLRLQGILHMQCKQWDIAEQFLKNSMDFFKVTQTMARRYGLHIGAAMYYLGYIAQQKNNIKEAALYYKTALDVCKHTHMKEFNDICYSQIDTL</sequence>
<dbReference type="RefSeq" id="WP_038151402.1">
    <property type="nucleotide sequence ID" value="NZ_JRNT01000006.1"/>
</dbReference>
<reference evidence="2 3" key="1">
    <citation type="submission" date="2014-07" db="EMBL/GenBank/DDBJ databases">
        <authorList>
            <person name="McCorrison J."/>
            <person name="Sanka R."/>
            <person name="Torralba M."/>
            <person name="Gillis M."/>
            <person name="Haft D.H."/>
            <person name="Methe B."/>
            <person name="Sutton G."/>
            <person name="Nelson K.E."/>
        </authorList>
    </citation>
    <scope>NUCLEOTIDE SEQUENCE [LARGE SCALE GENOMIC DNA]</scope>
    <source>
        <strain evidence="2 3">DNF00314</strain>
    </source>
</reference>
<evidence type="ECO:0000313" key="2">
    <source>
        <dbReference type="EMBL" id="KGF47840.1"/>
    </source>
</evidence>
<dbReference type="Proteomes" id="UP000029628">
    <property type="component" value="Unassembled WGS sequence"/>
</dbReference>
<dbReference type="PANTHER" id="PTHR35807">
    <property type="entry name" value="TRANSCRIPTIONAL REGULATOR REDD-RELATED"/>
    <property type="match status" value="1"/>
</dbReference>
<dbReference type="PANTHER" id="PTHR35807:SF2">
    <property type="entry name" value="TRANSCRIPTIONAL ACTIVATOR DOMAIN"/>
    <property type="match status" value="1"/>
</dbReference>
<dbReference type="eggNOG" id="COG0457">
    <property type="taxonomic scope" value="Bacteria"/>
</dbReference>
<dbReference type="InterPro" id="IPR019734">
    <property type="entry name" value="TPR_rpt"/>
</dbReference>